<gene>
    <name evidence="4" type="ORF">C6V83_16260</name>
</gene>
<dbReference type="GO" id="GO:0016020">
    <property type="term" value="C:membrane"/>
    <property type="evidence" value="ECO:0007669"/>
    <property type="project" value="UniProtKB-SubCell"/>
</dbReference>
<keyword evidence="2" id="KW-0472">Membrane</keyword>
<accession>A0A2S0KIS9</accession>
<evidence type="ECO:0000313" key="4">
    <source>
        <dbReference type="EMBL" id="AVM01573.1"/>
    </source>
</evidence>
<comment type="subcellular location">
    <subcellularLocation>
        <location evidence="1">Membrane</location>
    </subcellularLocation>
</comment>
<keyword evidence="5" id="KW-1185">Reference proteome</keyword>
<reference evidence="4 5" key="1">
    <citation type="submission" date="2018-03" db="EMBL/GenBank/DDBJ databases">
        <title>Characteristics and genome of n-alkane degrading marine bacteria Gordonia iterans isolated from crude oil contaminated in Tae-an, South Korea.</title>
        <authorList>
            <person name="Lee S.-S."/>
            <person name="Kim H."/>
        </authorList>
    </citation>
    <scope>NUCLEOTIDE SEQUENCE [LARGE SCALE GENOMIC DNA]</scope>
    <source>
        <strain evidence="4 5">Co17</strain>
    </source>
</reference>
<proteinExistence type="predicted"/>
<feature type="signal peptide" evidence="3">
    <location>
        <begin position="1"/>
        <end position="24"/>
    </location>
</feature>
<keyword evidence="3" id="KW-0732">Signal</keyword>
<feature type="chain" id="PRO_5015597292" description="Mce-associated membrane protein" evidence="3">
    <location>
        <begin position="25"/>
        <end position="151"/>
    </location>
</feature>
<evidence type="ECO:0008006" key="6">
    <source>
        <dbReference type="Google" id="ProtNLM"/>
    </source>
</evidence>
<evidence type="ECO:0000313" key="5">
    <source>
        <dbReference type="Proteomes" id="UP000239814"/>
    </source>
</evidence>
<sequence length="151" mass="15709">MIVLAAVVAAAAGLSLWRSGSDHADELATVEYAAAAAVTDLMNFAPDDGPERRDEVAGRLTGALAADYLGRGPDVVFTGAVASRITMAATVIDVGVAEWGSGRARALVFVDQTVSLPGDEPERLGVSRWATMVEVDGRWLLARLEAVAAVD</sequence>
<evidence type="ECO:0000256" key="2">
    <source>
        <dbReference type="ARBA" id="ARBA00023136"/>
    </source>
</evidence>
<dbReference type="PANTHER" id="PTHR37042:SF4">
    <property type="entry name" value="OUTER MEMBRANE PROTEIN RV1973"/>
    <property type="match status" value="1"/>
</dbReference>
<evidence type="ECO:0000256" key="1">
    <source>
        <dbReference type="ARBA" id="ARBA00004370"/>
    </source>
</evidence>
<name>A0A2S0KIS9_9ACTN</name>
<dbReference type="KEGG" id="git:C6V83_16260"/>
<dbReference type="EMBL" id="CP027433">
    <property type="protein sequence ID" value="AVM01573.1"/>
    <property type="molecule type" value="Genomic_DNA"/>
</dbReference>
<protein>
    <recommendedName>
        <fullName evidence="6">Mce-associated membrane protein</fullName>
    </recommendedName>
</protein>
<dbReference type="Proteomes" id="UP000239814">
    <property type="component" value="Chromosome"/>
</dbReference>
<evidence type="ECO:0000256" key="3">
    <source>
        <dbReference type="SAM" id="SignalP"/>
    </source>
</evidence>
<dbReference type="AlphaFoldDB" id="A0A2S0KIS9"/>
<organism evidence="4 5">
    <name type="scientific">Gordonia iterans</name>
    <dbReference type="NCBI Taxonomy" id="1004901"/>
    <lineage>
        <taxon>Bacteria</taxon>
        <taxon>Bacillati</taxon>
        <taxon>Actinomycetota</taxon>
        <taxon>Actinomycetes</taxon>
        <taxon>Mycobacteriales</taxon>
        <taxon>Gordoniaceae</taxon>
        <taxon>Gordonia</taxon>
    </lineage>
</organism>
<dbReference type="PANTHER" id="PTHR37042">
    <property type="entry name" value="OUTER MEMBRANE PROTEIN RV1973"/>
    <property type="match status" value="1"/>
</dbReference>